<gene>
    <name evidence="3" type="ORF">EV383_3872</name>
</gene>
<proteinExistence type="predicted"/>
<evidence type="ECO:0000256" key="1">
    <source>
        <dbReference type="SAM" id="MobiDB-lite"/>
    </source>
</evidence>
<dbReference type="AlphaFoldDB" id="A0A4Q7UY00"/>
<keyword evidence="2" id="KW-0472">Membrane</keyword>
<evidence type="ECO:0000313" key="3">
    <source>
        <dbReference type="EMBL" id="RZT86967.1"/>
    </source>
</evidence>
<dbReference type="Pfam" id="PF19545">
    <property type="entry name" value="DUF6069"/>
    <property type="match status" value="1"/>
</dbReference>
<organism evidence="3 4">
    <name type="scientific">Pseudonocardia sediminis</name>
    <dbReference type="NCBI Taxonomy" id="1397368"/>
    <lineage>
        <taxon>Bacteria</taxon>
        <taxon>Bacillati</taxon>
        <taxon>Actinomycetota</taxon>
        <taxon>Actinomycetes</taxon>
        <taxon>Pseudonocardiales</taxon>
        <taxon>Pseudonocardiaceae</taxon>
        <taxon>Pseudonocardia</taxon>
    </lineage>
</organism>
<feature type="transmembrane region" description="Helical" evidence="2">
    <location>
        <begin position="105"/>
        <end position="126"/>
    </location>
</feature>
<keyword evidence="2" id="KW-1133">Transmembrane helix</keyword>
<name>A0A4Q7UY00_PSEST</name>
<protein>
    <submittedName>
        <fullName evidence="3">Uncharacterized protein</fullName>
    </submittedName>
</protein>
<reference evidence="3 4" key="1">
    <citation type="submission" date="2019-02" db="EMBL/GenBank/DDBJ databases">
        <title>Sequencing the genomes of 1000 actinobacteria strains.</title>
        <authorList>
            <person name="Klenk H.-P."/>
        </authorList>
    </citation>
    <scope>NUCLEOTIDE SEQUENCE [LARGE SCALE GENOMIC DNA]</scope>
    <source>
        <strain evidence="3 4">DSM 45779</strain>
    </source>
</reference>
<feature type="region of interest" description="Disordered" evidence="1">
    <location>
        <begin position="1"/>
        <end position="23"/>
    </location>
</feature>
<feature type="transmembrane region" description="Helical" evidence="2">
    <location>
        <begin position="79"/>
        <end position="99"/>
    </location>
</feature>
<dbReference type="OrthoDB" id="4868427at2"/>
<dbReference type="Proteomes" id="UP000291591">
    <property type="component" value="Unassembled WGS sequence"/>
</dbReference>
<dbReference type="EMBL" id="SHKL01000001">
    <property type="protein sequence ID" value="RZT86967.1"/>
    <property type="molecule type" value="Genomic_DNA"/>
</dbReference>
<evidence type="ECO:0000256" key="2">
    <source>
        <dbReference type="SAM" id="Phobius"/>
    </source>
</evidence>
<sequence>MAEGWDDQTREMGRDEGRSRTRRTPAVNAGKLWAGGVATAVVAALIALVGLLIIRVLLQIPYLAPLDSGALGDANTTTLCVFAAVAALAATGLAHLLLISTPSPMAYFGWIAGLITAVAAVLPLTWADPLPVRIATGVIHLVIGCAIISLVTTTASTASTRA</sequence>
<evidence type="ECO:0000313" key="4">
    <source>
        <dbReference type="Proteomes" id="UP000291591"/>
    </source>
</evidence>
<accession>A0A4Q7UY00</accession>
<comment type="caution">
    <text evidence="3">The sequence shown here is derived from an EMBL/GenBank/DDBJ whole genome shotgun (WGS) entry which is preliminary data.</text>
</comment>
<dbReference type="RefSeq" id="WP_130291180.1">
    <property type="nucleotide sequence ID" value="NZ_SHKL01000001.1"/>
</dbReference>
<feature type="compositionally biased region" description="Basic and acidic residues" evidence="1">
    <location>
        <begin position="7"/>
        <end position="19"/>
    </location>
</feature>
<keyword evidence="4" id="KW-1185">Reference proteome</keyword>
<feature type="transmembrane region" description="Helical" evidence="2">
    <location>
        <begin position="32"/>
        <end position="58"/>
    </location>
</feature>
<keyword evidence="2" id="KW-0812">Transmembrane</keyword>
<feature type="transmembrane region" description="Helical" evidence="2">
    <location>
        <begin position="138"/>
        <end position="158"/>
    </location>
</feature>
<dbReference type="InterPro" id="IPR045713">
    <property type="entry name" value="DUF6069"/>
</dbReference>